<organism evidence="1 2">
    <name type="scientific">Citrus sinensis</name>
    <name type="common">Sweet orange</name>
    <name type="synonym">Citrus aurantium var. sinensis</name>
    <dbReference type="NCBI Taxonomy" id="2711"/>
    <lineage>
        <taxon>Eukaryota</taxon>
        <taxon>Viridiplantae</taxon>
        <taxon>Streptophyta</taxon>
        <taxon>Embryophyta</taxon>
        <taxon>Tracheophyta</taxon>
        <taxon>Spermatophyta</taxon>
        <taxon>Magnoliopsida</taxon>
        <taxon>eudicotyledons</taxon>
        <taxon>Gunneridae</taxon>
        <taxon>Pentapetalae</taxon>
        <taxon>rosids</taxon>
        <taxon>malvids</taxon>
        <taxon>Sapindales</taxon>
        <taxon>Rutaceae</taxon>
        <taxon>Aurantioideae</taxon>
        <taxon>Citrus</taxon>
    </lineage>
</organism>
<proteinExistence type="predicted"/>
<evidence type="ECO:0000313" key="1">
    <source>
        <dbReference type="EMBL" id="KAH9752529.1"/>
    </source>
</evidence>
<protein>
    <submittedName>
        <fullName evidence="1">Uncharacterized protein</fullName>
    </submittedName>
</protein>
<gene>
    <name evidence="1" type="ORF">KPL71_014731</name>
</gene>
<evidence type="ECO:0000313" key="2">
    <source>
        <dbReference type="Proteomes" id="UP000829398"/>
    </source>
</evidence>
<accession>A0ACB8KDY7</accession>
<keyword evidence="2" id="KW-1185">Reference proteome</keyword>
<name>A0ACB8KDY7_CITSI</name>
<dbReference type="Proteomes" id="UP000829398">
    <property type="component" value="Chromosome 5"/>
</dbReference>
<dbReference type="EMBL" id="CM039174">
    <property type="protein sequence ID" value="KAH9752529.1"/>
    <property type="molecule type" value="Genomic_DNA"/>
</dbReference>
<reference evidence="2" key="1">
    <citation type="journal article" date="2023" name="Hortic. Res.">
        <title>A chromosome-level phased genome enabling allele-level studies in sweet orange: a case study on citrus Huanglongbing tolerance.</title>
        <authorList>
            <person name="Wu B."/>
            <person name="Yu Q."/>
            <person name="Deng Z."/>
            <person name="Duan Y."/>
            <person name="Luo F."/>
            <person name="Gmitter F. Jr."/>
        </authorList>
    </citation>
    <scope>NUCLEOTIDE SEQUENCE [LARGE SCALE GENOMIC DNA]</scope>
    <source>
        <strain evidence="2">cv. Valencia</strain>
    </source>
</reference>
<comment type="caution">
    <text evidence="1">The sequence shown here is derived from an EMBL/GenBank/DDBJ whole genome shotgun (WGS) entry which is preliminary data.</text>
</comment>
<sequence length="405" mass="47674">MKGSFTTRPPFFNSNDYPDWKTKMRIYLQALDYEIWEVICDGPFMPMTKNEAEYDIPKPSSHWSELEKKKISLNSKAMNALFYALDKKEFHRVSSRESAYEIWKKLEVVYEGKNQVKECKISRFTRQYEMFQMESYESVHDMYTRFIDIVNSLKALGKIFPNNEKVNKIIRSLPKEWRPKRTAIEEAKNLNTLSLDDLIGSLISYEEDIANERINEDKKKKSFAFKSTIVESEDHGSDFEDEGIEMIARKFRRIFKKQIKRRNFKDLMRENLKVEKGKNKAIICFECKKHGHIRSECLLLNKLKKKAMMATWNDNDEESSDEEDLQEVSNLALMAIGGDELDEVNNLPTYDELYDAFKQLYDELMKVSKKNACCWCINTNAIGVNVQVYTTSNKVMSIQDRLHRD</sequence>